<dbReference type="GO" id="GO:0062213">
    <property type="term" value="F:peroxynitrite isomerase activity"/>
    <property type="evidence" value="ECO:0007669"/>
    <property type="project" value="UniProtKB-UniRule"/>
</dbReference>
<evidence type="ECO:0000313" key="3">
    <source>
        <dbReference type="EMBL" id="CCH35421.1"/>
    </source>
</evidence>
<evidence type="ECO:0000259" key="2">
    <source>
        <dbReference type="Pfam" id="PF08768"/>
    </source>
</evidence>
<dbReference type="PANTHER" id="PTHR15854">
    <property type="entry name" value="THAP4 PROTEIN"/>
    <property type="match status" value="1"/>
</dbReference>
<dbReference type="Pfam" id="PF08768">
    <property type="entry name" value="THAP4_heme-bd"/>
    <property type="match status" value="1"/>
</dbReference>
<dbReference type="GO" id="GO:0046872">
    <property type="term" value="F:metal ion binding"/>
    <property type="evidence" value="ECO:0007669"/>
    <property type="project" value="UniProtKB-KW"/>
</dbReference>
<dbReference type="AlphaFoldDB" id="K0KAX6"/>
<dbReference type="Gene3D" id="2.40.128.20">
    <property type="match status" value="1"/>
</dbReference>
<dbReference type="InterPro" id="IPR014878">
    <property type="entry name" value="THAP4-like_heme-bd"/>
</dbReference>
<comment type="domain">
    <text evidence="1">Forms a 10-stranded antiparallel beta-barrel structure able to accommodate a hydrophobic ligand in its interior. In fact, this fold hosts the heme group, which is located in a wide surface cleft.</text>
</comment>
<feature type="binding site" evidence="1">
    <location>
        <position position="230"/>
    </location>
    <ligand>
        <name>heme b</name>
        <dbReference type="ChEBI" id="CHEBI:60344"/>
    </ligand>
</feature>
<evidence type="ECO:0000313" key="4">
    <source>
        <dbReference type="Proteomes" id="UP000006281"/>
    </source>
</evidence>
<feature type="binding site" description="axial binding residue" evidence="1">
    <location>
        <position position="263"/>
    </location>
    <ligand>
        <name>heme b</name>
        <dbReference type="ChEBI" id="CHEBI:60344"/>
    </ligand>
    <ligandPart>
        <name>Fe</name>
        <dbReference type="ChEBI" id="CHEBI:18248"/>
    </ligandPart>
</feature>
<evidence type="ECO:0000256" key="1">
    <source>
        <dbReference type="HAMAP-Rule" id="MF_01297"/>
    </source>
</evidence>
<dbReference type="EMBL" id="HE804045">
    <property type="protein sequence ID" value="CCH35421.1"/>
    <property type="molecule type" value="Genomic_DNA"/>
</dbReference>
<keyword evidence="1" id="KW-0413">Isomerase</keyword>
<dbReference type="InterPro" id="IPR022939">
    <property type="entry name" value="Nb(III)_bact/plant"/>
</dbReference>
<dbReference type="Proteomes" id="UP000006281">
    <property type="component" value="Chromosome"/>
</dbReference>
<dbReference type="SUPFAM" id="SSF50814">
    <property type="entry name" value="Lipocalins"/>
    <property type="match status" value="1"/>
</dbReference>
<comment type="catalytic activity">
    <reaction evidence="1">
        <text>peroxynitrite = nitrate</text>
        <dbReference type="Rhea" id="RHEA:63116"/>
        <dbReference type="ChEBI" id="CHEBI:17632"/>
        <dbReference type="ChEBI" id="CHEBI:25941"/>
    </reaction>
</comment>
<keyword evidence="1" id="KW-0349">Heme</keyword>
<dbReference type="GO" id="GO:0020037">
    <property type="term" value="F:heme binding"/>
    <property type="evidence" value="ECO:0007669"/>
    <property type="project" value="UniProtKB-UniRule"/>
</dbReference>
<comment type="function">
    <text evidence="1">Heme-binding protein able to scavenge peroxynitrite and to protect free L-tyrosine against peroxynitrite-mediated nitration, by acting as a peroxynitrite isomerase that converts peroxynitrite to nitrate. Therefore, this protein likely plays a role in peroxynitrite sensing and in the detoxification of reactive nitrogen and oxygen species (RNS and ROS, respectively). Is able to bind nitric oxide (NO) in vitro, but may act as a sensor of peroxynitrite levels in vivo.</text>
</comment>
<keyword evidence="1" id="KW-0408">Iron</keyword>
<dbReference type="KEGG" id="sesp:BN6_82040"/>
<dbReference type="HOGENOM" id="CLU_085483_0_0_11"/>
<dbReference type="STRING" id="1179773.BN6_82040"/>
<gene>
    <name evidence="3" type="ordered locus">BN6_82040</name>
</gene>
<proteinExistence type="inferred from homology"/>
<comment type="pathway">
    <text evidence="1">Nitrogen metabolism.</text>
</comment>
<feature type="binding site" evidence="1">
    <location>
        <position position="137"/>
    </location>
    <ligand>
        <name>heme b</name>
        <dbReference type="ChEBI" id="CHEBI:60344"/>
    </ligand>
</feature>
<comment type="cofactor">
    <cofactor evidence="1">
        <name>heme b</name>
        <dbReference type="ChEBI" id="CHEBI:60344"/>
    </cofactor>
    <text evidence="1">Binds 1 heme b group per subunit, that coordinates a highly solvent-exposed Fe(III) atom.</text>
</comment>
<dbReference type="eggNOG" id="COG4044">
    <property type="taxonomic scope" value="Bacteria"/>
</dbReference>
<keyword evidence="4" id="KW-1185">Reference proteome</keyword>
<feature type="domain" description="THAP4-like heme-binding" evidence="2">
    <location>
        <begin position="117"/>
        <end position="270"/>
    </location>
</feature>
<organism evidence="3 4">
    <name type="scientific">Saccharothrix espanaensis (strain ATCC 51144 / DSM 44229 / JCM 9112 / NBRC 15066 / NRRL 15764)</name>
    <dbReference type="NCBI Taxonomy" id="1179773"/>
    <lineage>
        <taxon>Bacteria</taxon>
        <taxon>Bacillati</taxon>
        <taxon>Actinomycetota</taxon>
        <taxon>Actinomycetes</taxon>
        <taxon>Pseudonocardiales</taxon>
        <taxon>Pseudonocardiaceae</taxon>
        <taxon>Saccharothrix</taxon>
    </lineage>
</organism>
<dbReference type="HAMAP" id="MF_01297">
    <property type="entry name" value="nitrobindin"/>
    <property type="match status" value="1"/>
</dbReference>
<keyword evidence="1" id="KW-0479">Metal-binding</keyword>
<accession>K0KAX6</accession>
<dbReference type="PANTHER" id="PTHR15854:SF4">
    <property type="entry name" value="PEROXYNITRITE ISOMERASE THAP4"/>
    <property type="match status" value="1"/>
</dbReference>
<comment type="similarity">
    <text evidence="1">Belongs to the nitrobindin family.</text>
</comment>
<dbReference type="PATRIC" id="fig|1179773.3.peg.8281"/>
<dbReference type="EC" id="5.99.-.-" evidence="1"/>
<dbReference type="CDD" id="cd07828">
    <property type="entry name" value="lipocalin_heme-bd-THAP4-like"/>
    <property type="match status" value="1"/>
</dbReference>
<protein>
    <recommendedName>
        <fullName evidence="1">Peroxynitrite isomerase</fullName>
        <ecNumber evidence="1">5.99.-.-</ecNumber>
    </recommendedName>
    <alternativeName>
        <fullName evidence="1">Ferric nitrobindin</fullName>
        <shortName evidence="1">Nb(III)</shortName>
    </alternativeName>
</protein>
<dbReference type="InterPro" id="IPR045165">
    <property type="entry name" value="Nitrobindin"/>
</dbReference>
<name>K0KAX6_SACES</name>
<dbReference type="InterPro" id="IPR012674">
    <property type="entry name" value="Calycin"/>
</dbReference>
<feature type="short sequence motif" description="GXWXGXG" evidence="1">
    <location>
        <begin position="125"/>
        <end position="131"/>
    </location>
</feature>
<reference evidence="3 4" key="1">
    <citation type="journal article" date="2012" name="BMC Genomics">
        <title>Complete genome sequence of Saccharothrix espanaensis DSM 44229T and comparison to the other completely sequenced Pseudonocardiaceae.</title>
        <authorList>
            <person name="Strobel T."/>
            <person name="Al-Dilaimi A."/>
            <person name="Blom J."/>
            <person name="Gessner A."/>
            <person name="Kalinowski J."/>
            <person name="Luzhetska M."/>
            <person name="Puhler A."/>
            <person name="Szczepanowski R."/>
            <person name="Bechthold A."/>
            <person name="Ruckert C."/>
        </authorList>
    </citation>
    <scope>NUCLEOTIDE SEQUENCE [LARGE SCALE GENOMIC DNA]</scope>
    <source>
        <strain evidence="4">ATCC 51144 / DSM 44229 / JCM 9112 / NBRC 15066 / NRRL 15764</strain>
    </source>
</reference>
<sequence length="273" mass="29524">MRTGTGDPVFVSRCPPRPSLRDAPAINLTGGTLLHSPDDRGGVGRRLVLRVRGLPAVLRPALMTENSPVPGSGDAAVRAAATRAETTGARNLPQFDDLPVPADTANLREGPSLHDACLALLPLVGMWRGEGEVVYPTIDGPYRFGQQVTFAHDGRPFLFYEARSWLLDADGAVIRQAARETGFWRPQPDDTIEVLLAHNTGIMELYYGKPRSQTSWELGTDAVVRTTTAKDVTGAQRLYGIVNGGDLAYVEERAMVGQPLQPHTSAHLKRVVG</sequence>